<dbReference type="STRING" id="1121130.GCA_000519105_00405"/>
<organism evidence="9 11">
    <name type="scientific">Butyricimonas virosa</name>
    <dbReference type="NCBI Taxonomy" id="544645"/>
    <lineage>
        <taxon>Bacteria</taxon>
        <taxon>Pseudomonadati</taxon>
        <taxon>Bacteroidota</taxon>
        <taxon>Bacteroidia</taxon>
        <taxon>Bacteroidales</taxon>
        <taxon>Odoribacteraceae</taxon>
        <taxon>Butyricimonas</taxon>
    </lineage>
</organism>
<evidence type="ECO:0000256" key="1">
    <source>
        <dbReference type="ARBA" id="ARBA00004442"/>
    </source>
</evidence>
<proteinExistence type="inferred from homology"/>
<dbReference type="SUPFAM" id="SSF48452">
    <property type="entry name" value="TPR-like"/>
    <property type="match status" value="1"/>
</dbReference>
<keyword evidence="6" id="KW-0812">Transmembrane</keyword>
<name>A0A412X6U0_9BACT</name>
<evidence type="ECO:0000259" key="7">
    <source>
        <dbReference type="Pfam" id="PF07980"/>
    </source>
</evidence>
<dbReference type="Gene3D" id="1.25.40.390">
    <property type="match status" value="1"/>
</dbReference>
<dbReference type="Pfam" id="PF14322">
    <property type="entry name" value="SusD-like_3"/>
    <property type="match status" value="1"/>
</dbReference>
<evidence type="ECO:0000313" key="12">
    <source>
        <dbReference type="Proteomes" id="UP000286063"/>
    </source>
</evidence>
<evidence type="ECO:0000256" key="3">
    <source>
        <dbReference type="ARBA" id="ARBA00022729"/>
    </source>
</evidence>
<accession>A0A412X6U0</accession>
<evidence type="ECO:0000256" key="4">
    <source>
        <dbReference type="ARBA" id="ARBA00023136"/>
    </source>
</evidence>
<keyword evidence="6" id="KW-1133">Transmembrane helix</keyword>
<dbReference type="InterPro" id="IPR012944">
    <property type="entry name" value="SusD_RagB_dom"/>
</dbReference>
<dbReference type="RefSeq" id="WP_117721494.1">
    <property type="nucleotide sequence ID" value="NZ_CAJUBB010000051.1"/>
</dbReference>
<reference evidence="11 12" key="1">
    <citation type="submission" date="2018-08" db="EMBL/GenBank/DDBJ databases">
        <title>A genome reference for cultivated species of the human gut microbiota.</title>
        <authorList>
            <person name="Zou Y."/>
            <person name="Xue W."/>
            <person name="Luo G."/>
        </authorList>
    </citation>
    <scope>NUCLEOTIDE SEQUENCE [LARGE SCALE GENOMIC DNA]</scope>
    <source>
        <strain evidence="9 11">AF14-49</strain>
        <strain evidence="10 12">OF02-7</strain>
    </source>
</reference>
<dbReference type="Pfam" id="PF07980">
    <property type="entry name" value="SusD_RagB"/>
    <property type="match status" value="1"/>
</dbReference>
<evidence type="ECO:0000256" key="6">
    <source>
        <dbReference type="SAM" id="Phobius"/>
    </source>
</evidence>
<keyword evidence="3" id="KW-0732">Signal</keyword>
<dbReference type="EMBL" id="QSCR01000005">
    <property type="protein sequence ID" value="RGY19681.1"/>
    <property type="molecule type" value="Genomic_DNA"/>
</dbReference>
<protein>
    <submittedName>
        <fullName evidence="9">RagB/SusD family nutrient uptake outer membrane protein</fullName>
    </submittedName>
</protein>
<evidence type="ECO:0000256" key="5">
    <source>
        <dbReference type="ARBA" id="ARBA00023237"/>
    </source>
</evidence>
<dbReference type="EMBL" id="QRZA01000001">
    <property type="protein sequence ID" value="RGV36805.1"/>
    <property type="molecule type" value="Genomic_DNA"/>
</dbReference>
<dbReference type="PROSITE" id="PS51257">
    <property type="entry name" value="PROKAR_LIPOPROTEIN"/>
    <property type="match status" value="1"/>
</dbReference>
<evidence type="ECO:0000259" key="8">
    <source>
        <dbReference type="Pfam" id="PF14322"/>
    </source>
</evidence>
<dbReference type="InterPro" id="IPR011990">
    <property type="entry name" value="TPR-like_helical_dom_sf"/>
</dbReference>
<feature type="domain" description="RagB/SusD" evidence="7">
    <location>
        <begin position="366"/>
        <end position="508"/>
    </location>
</feature>
<comment type="subcellular location">
    <subcellularLocation>
        <location evidence="1">Cell outer membrane</location>
    </subcellularLocation>
</comment>
<dbReference type="Proteomes" id="UP000283589">
    <property type="component" value="Unassembled WGS sequence"/>
</dbReference>
<sequence length="508" mass="58753">MIDDMKSFFYCLIFMALSIGIMGCGDFLEESSQDEVRPSTVSDLEQLLLGEGYLRTDCIYPYLELLTDNVQNAYSDNESHVTVLQQGLPVFTWDVDMFDKMEELYTTGIDTWEKLYSKIKGCNVVLDMLDDVTGDENEKLNQRGQALALRGYYYLLLINTFAQPYNKEGIDLNTALGVPLIVSSAVKDEFPARESIAKVYQQIERDLLEAVDLMDKYGQNNIQYKVTPLFVYNLLSRMYLYMENWGKAAEYASVVITRNPQLRRLSDFVTIEVDEWFGDETLTYDVNGGVLNYNSPELIWGYGDKRISEILFQLPDIFTYPGSSPIFSVSDKFLAQHDVNDLRPACYYQRYFKSIFPMVFGSIYGSKSNLNDLSNPHRGMRVAEAYLNRAEANIRLFLENGNENLRISALTDLNYLREHRFRQPYEDVNITDGQTLLEFCLDERRKELAFDDHRWFDLRRCGMPEMIHEVTINKGQVQEYRLAKGSDRYVLPIPKKVLDKNPALVQNP</sequence>
<keyword evidence="5" id="KW-0998">Cell outer membrane</keyword>
<comment type="similarity">
    <text evidence="2">Belongs to the SusD family.</text>
</comment>
<dbReference type="Proteomes" id="UP000286063">
    <property type="component" value="Unassembled WGS sequence"/>
</dbReference>
<evidence type="ECO:0000313" key="10">
    <source>
        <dbReference type="EMBL" id="RGY19681.1"/>
    </source>
</evidence>
<dbReference type="AlphaFoldDB" id="A0A412X6U0"/>
<feature type="domain" description="SusD-like N-terminal" evidence="8">
    <location>
        <begin position="26"/>
        <end position="240"/>
    </location>
</feature>
<evidence type="ECO:0000256" key="2">
    <source>
        <dbReference type="ARBA" id="ARBA00006275"/>
    </source>
</evidence>
<dbReference type="OrthoDB" id="630434at2"/>
<keyword evidence="4 6" id="KW-0472">Membrane</keyword>
<evidence type="ECO:0000313" key="9">
    <source>
        <dbReference type="EMBL" id="RGV36805.1"/>
    </source>
</evidence>
<dbReference type="InterPro" id="IPR033985">
    <property type="entry name" value="SusD-like_N"/>
</dbReference>
<dbReference type="GO" id="GO:0009279">
    <property type="term" value="C:cell outer membrane"/>
    <property type="evidence" value="ECO:0007669"/>
    <property type="project" value="UniProtKB-SubCell"/>
</dbReference>
<evidence type="ECO:0000313" key="11">
    <source>
        <dbReference type="Proteomes" id="UP000283589"/>
    </source>
</evidence>
<feature type="transmembrane region" description="Helical" evidence="6">
    <location>
        <begin position="7"/>
        <end position="28"/>
    </location>
</feature>
<gene>
    <name evidence="9" type="ORF">DWW18_01050</name>
    <name evidence="10" type="ORF">DXA50_04805</name>
</gene>
<comment type="caution">
    <text evidence="9">The sequence shown here is derived from an EMBL/GenBank/DDBJ whole genome shotgun (WGS) entry which is preliminary data.</text>
</comment>